<name>A0ABR0JM81_9EURO</name>
<evidence type="ECO:0000313" key="8">
    <source>
        <dbReference type="EMBL" id="KAK5066554.1"/>
    </source>
</evidence>
<dbReference type="InterPro" id="IPR053247">
    <property type="entry name" value="GPCR_GPR1/git3-like"/>
</dbReference>
<dbReference type="PROSITE" id="PS50261">
    <property type="entry name" value="G_PROTEIN_RECEP_F2_4"/>
    <property type="match status" value="1"/>
</dbReference>
<dbReference type="InterPro" id="IPR017981">
    <property type="entry name" value="GPCR_2-like_7TM"/>
</dbReference>
<keyword evidence="9" id="KW-1185">Reference proteome</keyword>
<feature type="transmembrane region" description="Helical" evidence="6">
    <location>
        <begin position="95"/>
        <end position="114"/>
    </location>
</feature>
<feature type="transmembrane region" description="Helical" evidence="6">
    <location>
        <begin position="64"/>
        <end position="88"/>
    </location>
</feature>
<proteinExistence type="predicted"/>
<dbReference type="Pfam" id="PF00002">
    <property type="entry name" value="7tm_2"/>
    <property type="match status" value="1"/>
</dbReference>
<feature type="region of interest" description="Disordered" evidence="5">
    <location>
        <begin position="430"/>
        <end position="471"/>
    </location>
</feature>
<protein>
    <recommendedName>
        <fullName evidence="7">G-protein coupled receptors family 2 profile 2 domain-containing protein</fullName>
    </recommendedName>
</protein>
<evidence type="ECO:0000256" key="1">
    <source>
        <dbReference type="ARBA" id="ARBA00004141"/>
    </source>
</evidence>
<dbReference type="Proteomes" id="UP001345691">
    <property type="component" value="Unassembled WGS sequence"/>
</dbReference>
<dbReference type="PANTHER" id="PTHR42058">
    <property type="entry name" value="G_PROTEIN_RECEP_F2_4 DOMAIN-CONTAINING PROTEIN"/>
    <property type="match status" value="1"/>
</dbReference>
<sequence length="518" mass="57582">MASSDLQGLCPTPFLQENAFPVTGGFVPGRFCMPIAALQNLTCCLPCPTTQWTYSDGFDNRTEIANWVNVAAFVLSFYLILSFLVLPVKYTHRHYLSVCLTLGVLFMEVGEVSATDSQLYDWLTCLQLAFIVPLAAKPDQCFNDITPNDMQTSGVCAISGAFLLFGGWAAVIWVFCRALALHLQICWEVIPGDKFFYAALAFGWIVPIIGLTLTMSLTGVSFRFGDVCHINHKNALQDFWGPLLAFAALAMVLQFITIGYCIHVYIKSLLDDSTTTNNSSQAPTYSGSFRTLTAKQTMRRVKRVIELQWRGAFIVVVIIAEVVFFAVVFVSMDNSSQVNEQLVQKASPWLACLVVEGGDKNKCLSYAKDLVKPEGVVLAVLIVLGLSGFWCLVFLGRWSMIEGWMEFIRARLRRKNEFVSADARHLSNDPRTYEMLSGTGPQLNIRSPDRALSPNPRAFTSPEPDSKQDYFGSARTYVNPLSSYSYPRAPSQQMDWNARVAQAMKGDGKGFDSEIYPG</sequence>
<reference evidence="8 9" key="1">
    <citation type="submission" date="2023-08" db="EMBL/GenBank/DDBJ databases">
        <title>Black Yeasts Isolated from many extreme environments.</title>
        <authorList>
            <person name="Coleine C."/>
            <person name="Stajich J.E."/>
            <person name="Selbmann L."/>
        </authorList>
    </citation>
    <scope>NUCLEOTIDE SEQUENCE [LARGE SCALE GENOMIC DNA]</scope>
    <source>
        <strain evidence="8 9">CCFEE 6328</strain>
    </source>
</reference>
<dbReference type="Gene3D" id="1.20.1070.10">
    <property type="entry name" value="Rhodopsin 7-helix transmembrane proteins"/>
    <property type="match status" value="1"/>
</dbReference>
<accession>A0ABR0JM81</accession>
<feature type="domain" description="G-protein coupled receptors family 2 profile 2" evidence="7">
    <location>
        <begin position="58"/>
        <end position="253"/>
    </location>
</feature>
<feature type="transmembrane region" description="Helical" evidence="6">
    <location>
        <begin position="239"/>
        <end position="262"/>
    </location>
</feature>
<comment type="caution">
    <text evidence="8">The sequence shown here is derived from an EMBL/GenBank/DDBJ whole genome shotgun (WGS) entry which is preliminary data.</text>
</comment>
<evidence type="ECO:0000259" key="7">
    <source>
        <dbReference type="PROSITE" id="PS50261"/>
    </source>
</evidence>
<dbReference type="InterPro" id="IPR000832">
    <property type="entry name" value="GPCR_2_secretin-like"/>
</dbReference>
<organism evidence="8 9">
    <name type="scientific">Exophiala sideris</name>
    <dbReference type="NCBI Taxonomy" id="1016849"/>
    <lineage>
        <taxon>Eukaryota</taxon>
        <taxon>Fungi</taxon>
        <taxon>Dikarya</taxon>
        <taxon>Ascomycota</taxon>
        <taxon>Pezizomycotina</taxon>
        <taxon>Eurotiomycetes</taxon>
        <taxon>Chaetothyriomycetidae</taxon>
        <taxon>Chaetothyriales</taxon>
        <taxon>Herpotrichiellaceae</taxon>
        <taxon>Exophiala</taxon>
    </lineage>
</organism>
<evidence type="ECO:0000256" key="4">
    <source>
        <dbReference type="ARBA" id="ARBA00023136"/>
    </source>
</evidence>
<feature type="transmembrane region" description="Helical" evidence="6">
    <location>
        <begin position="157"/>
        <end position="183"/>
    </location>
</feature>
<feature type="transmembrane region" description="Helical" evidence="6">
    <location>
        <begin position="195"/>
        <end position="219"/>
    </location>
</feature>
<feature type="transmembrane region" description="Helical" evidence="6">
    <location>
        <begin position="375"/>
        <end position="395"/>
    </location>
</feature>
<feature type="transmembrane region" description="Helical" evidence="6">
    <location>
        <begin position="309"/>
        <end position="332"/>
    </location>
</feature>
<keyword evidence="3 6" id="KW-1133">Transmembrane helix</keyword>
<evidence type="ECO:0000256" key="3">
    <source>
        <dbReference type="ARBA" id="ARBA00022989"/>
    </source>
</evidence>
<keyword evidence="2 6" id="KW-0812">Transmembrane</keyword>
<evidence type="ECO:0000256" key="2">
    <source>
        <dbReference type="ARBA" id="ARBA00022692"/>
    </source>
</evidence>
<evidence type="ECO:0000256" key="5">
    <source>
        <dbReference type="SAM" id="MobiDB-lite"/>
    </source>
</evidence>
<dbReference type="EMBL" id="JAVRRF010000003">
    <property type="protein sequence ID" value="KAK5066554.1"/>
    <property type="molecule type" value="Genomic_DNA"/>
</dbReference>
<evidence type="ECO:0000313" key="9">
    <source>
        <dbReference type="Proteomes" id="UP001345691"/>
    </source>
</evidence>
<dbReference type="PANTHER" id="PTHR42058:SF1">
    <property type="entry name" value="G-PROTEIN COUPLED RECEPTORS FAMILY 2 PROFILE 2 DOMAIN-CONTAINING PROTEIN"/>
    <property type="match status" value="1"/>
</dbReference>
<evidence type="ECO:0000256" key="6">
    <source>
        <dbReference type="SAM" id="Phobius"/>
    </source>
</evidence>
<keyword evidence="4 6" id="KW-0472">Membrane</keyword>
<comment type="subcellular location">
    <subcellularLocation>
        <location evidence="1">Membrane</location>
        <topology evidence="1">Multi-pass membrane protein</topology>
    </subcellularLocation>
</comment>
<gene>
    <name evidence="8" type="ORF">LTR69_001900</name>
</gene>